<evidence type="ECO:0000259" key="5">
    <source>
        <dbReference type="PROSITE" id="PS51192"/>
    </source>
</evidence>
<accession>A0A815NAD0</accession>
<dbReference type="GO" id="GO:0004386">
    <property type="term" value="F:helicase activity"/>
    <property type="evidence" value="ECO:0007669"/>
    <property type="project" value="UniProtKB-KW"/>
</dbReference>
<dbReference type="Gene3D" id="3.40.50.300">
    <property type="entry name" value="P-loop containing nucleotide triphosphate hydrolases"/>
    <property type="match status" value="2"/>
</dbReference>
<evidence type="ECO:0000259" key="6">
    <source>
        <dbReference type="PROSITE" id="PS51194"/>
    </source>
</evidence>
<dbReference type="Pfam" id="PF00270">
    <property type="entry name" value="DEAD"/>
    <property type="match status" value="1"/>
</dbReference>
<dbReference type="GO" id="GO:0016787">
    <property type="term" value="F:hydrolase activity"/>
    <property type="evidence" value="ECO:0007669"/>
    <property type="project" value="UniProtKB-KW"/>
</dbReference>
<dbReference type="SUPFAM" id="SSF52540">
    <property type="entry name" value="P-loop containing nucleoside triphosphate hydrolases"/>
    <property type="match status" value="1"/>
</dbReference>
<dbReference type="Proteomes" id="UP000663855">
    <property type="component" value="Unassembled WGS sequence"/>
</dbReference>
<sequence length="542" mass="62925">MSNLEEKLNILKKKKLTAKTIVEQQRNEIRLLKSTLTINERLEDIYKRFDNKQNIDKHLYNKILQKSNAKHEKCSLIEQIHRSIEDLSNLIEQILTILSINNNIDLTNQEFTCILKKQKECFQLIKWKLSDIYANRIADEVSYRMDFSNSDKLRFEQLNLPSGLLFGLYAMGFENGPSNTQALILPHSLSDQSQRNMIVQSKTGTGKTVSYMIHILARIQYGLSQPQVLIIVPTIELAFTVGSGIEKMSAYLPNLPITYVTFAQLIETPFDTPIVIGTIDTLDSFQSLINFSQLKMLIVDEIDTMIIRDDYRQSLLNLFDSISVTNHCQILVYSSTLSEQILNFTKELIPNSILIKQRSDKQQLLNVEQFYITCDDETDKDLIVNTILRQFMTEQIMIFCFDDQTTERLYQQIKNDMKKHTRILTTKFNDQQRVSLIEEFRTNFFRIFLLSAQTSATTHGIDLDNVSIVINYDLPCSLGIHCDLDYVTYHQRLDRCGRYDKHGYLFNLIQTLEDCNIQLGQQNYFSFSIKQIDSDGIQKLVL</sequence>
<proteinExistence type="predicted"/>
<organism evidence="7 9">
    <name type="scientific">Rotaria magnacalcarata</name>
    <dbReference type="NCBI Taxonomy" id="392030"/>
    <lineage>
        <taxon>Eukaryota</taxon>
        <taxon>Metazoa</taxon>
        <taxon>Spiralia</taxon>
        <taxon>Gnathifera</taxon>
        <taxon>Rotifera</taxon>
        <taxon>Eurotatoria</taxon>
        <taxon>Bdelloidea</taxon>
        <taxon>Philodinida</taxon>
        <taxon>Philodinidae</taxon>
        <taxon>Rotaria</taxon>
    </lineage>
</organism>
<evidence type="ECO:0000256" key="1">
    <source>
        <dbReference type="ARBA" id="ARBA00022741"/>
    </source>
</evidence>
<dbReference type="Pfam" id="PF00271">
    <property type="entry name" value="Helicase_C"/>
    <property type="match status" value="1"/>
</dbReference>
<dbReference type="EMBL" id="CAJOBH010004314">
    <property type="protein sequence ID" value="CAF3985176.1"/>
    <property type="molecule type" value="Genomic_DNA"/>
</dbReference>
<dbReference type="PROSITE" id="PS51192">
    <property type="entry name" value="HELICASE_ATP_BIND_1"/>
    <property type="match status" value="1"/>
</dbReference>
<keyword evidence="4" id="KW-0067">ATP-binding</keyword>
<dbReference type="SMART" id="SM00487">
    <property type="entry name" value="DEXDc"/>
    <property type="match status" value="1"/>
</dbReference>
<dbReference type="InterPro" id="IPR011545">
    <property type="entry name" value="DEAD/DEAH_box_helicase_dom"/>
</dbReference>
<dbReference type="InterPro" id="IPR014001">
    <property type="entry name" value="Helicase_ATP-bd"/>
</dbReference>
<evidence type="ECO:0000313" key="9">
    <source>
        <dbReference type="Proteomes" id="UP000663855"/>
    </source>
</evidence>
<keyword evidence="3" id="KW-0347">Helicase</keyword>
<feature type="domain" description="Helicase ATP-binding" evidence="5">
    <location>
        <begin position="188"/>
        <end position="355"/>
    </location>
</feature>
<dbReference type="EMBL" id="CAJNOV010011050">
    <property type="protein sequence ID" value="CAF1434876.1"/>
    <property type="molecule type" value="Genomic_DNA"/>
</dbReference>
<dbReference type="GO" id="GO:0003676">
    <property type="term" value="F:nucleic acid binding"/>
    <property type="evidence" value="ECO:0007669"/>
    <property type="project" value="InterPro"/>
</dbReference>
<evidence type="ECO:0008006" key="10">
    <source>
        <dbReference type="Google" id="ProtNLM"/>
    </source>
</evidence>
<dbReference type="PANTHER" id="PTHR47960">
    <property type="entry name" value="DEAD-BOX ATP-DEPENDENT RNA HELICASE 50"/>
    <property type="match status" value="1"/>
</dbReference>
<dbReference type="InterPro" id="IPR027417">
    <property type="entry name" value="P-loop_NTPase"/>
</dbReference>
<reference evidence="7" key="1">
    <citation type="submission" date="2021-02" db="EMBL/GenBank/DDBJ databases">
        <authorList>
            <person name="Nowell W R."/>
        </authorList>
    </citation>
    <scope>NUCLEOTIDE SEQUENCE</scope>
</reference>
<feature type="domain" description="Helicase C-terminal" evidence="6">
    <location>
        <begin position="366"/>
        <end position="542"/>
    </location>
</feature>
<dbReference type="GO" id="GO:0005524">
    <property type="term" value="F:ATP binding"/>
    <property type="evidence" value="ECO:0007669"/>
    <property type="project" value="UniProtKB-KW"/>
</dbReference>
<keyword evidence="1" id="KW-0547">Nucleotide-binding</keyword>
<dbReference type="Proteomes" id="UP000681967">
    <property type="component" value="Unassembled WGS sequence"/>
</dbReference>
<evidence type="ECO:0000256" key="3">
    <source>
        <dbReference type="ARBA" id="ARBA00022806"/>
    </source>
</evidence>
<protein>
    <recommendedName>
        <fullName evidence="10">RNA helicase</fullName>
    </recommendedName>
</protein>
<dbReference type="PROSITE" id="PS51194">
    <property type="entry name" value="HELICASE_CTER"/>
    <property type="match status" value="1"/>
</dbReference>
<dbReference type="InterPro" id="IPR001650">
    <property type="entry name" value="Helicase_C-like"/>
</dbReference>
<dbReference type="AlphaFoldDB" id="A0A815NAD0"/>
<dbReference type="SMART" id="SM00490">
    <property type="entry name" value="HELICc"/>
    <property type="match status" value="1"/>
</dbReference>
<evidence type="ECO:0000256" key="2">
    <source>
        <dbReference type="ARBA" id="ARBA00022801"/>
    </source>
</evidence>
<evidence type="ECO:0000313" key="7">
    <source>
        <dbReference type="EMBL" id="CAF1434876.1"/>
    </source>
</evidence>
<comment type="caution">
    <text evidence="7">The sequence shown here is derived from an EMBL/GenBank/DDBJ whole genome shotgun (WGS) entry which is preliminary data.</text>
</comment>
<gene>
    <name evidence="8" type="ORF">BYL167_LOCUS12831</name>
    <name evidence="7" type="ORF">CJN711_LOCUS23764</name>
</gene>
<evidence type="ECO:0000313" key="8">
    <source>
        <dbReference type="EMBL" id="CAF3985176.1"/>
    </source>
</evidence>
<keyword evidence="2" id="KW-0378">Hydrolase</keyword>
<name>A0A815NAD0_9BILA</name>
<evidence type="ECO:0000256" key="4">
    <source>
        <dbReference type="ARBA" id="ARBA00022840"/>
    </source>
</evidence>